<dbReference type="AlphaFoldDB" id="A0AAE4T6K9"/>
<protein>
    <submittedName>
        <fullName evidence="1">Uncharacterized protein</fullName>
    </submittedName>
</protein>
<evidence type="ECO:0000313" key="2">
    <source>
        <dbReference type="Proteomes" id="UP001189000"/>
    </source>
</evidence>
<sequence length="59" mass="7279">MVWQFFESFYNQGNLLFSKGFGALRIFYNRVLPTFANWQIWVKKKAVRFRYCFKFIVLI</sequence>
<gene>
    <name evidence="1" type="ORF">CMU51_11475</name>
</gene>
<name>A0AAE4T6K9_9FLAO</name>
<proteinExistence type="predicted"/>
<reference evidence="1" key="1">
    <citation type="submission" date="2023-02" db="EMBL/GenBank/DDBJ databases">
        <title>Elizabethkingia anophelis draft genomes.</title>
        <authorList>
            <person name="Nicholson A.C."/>
            <person name="Whitney A.M."/>
            <person name="Humrighouse B.W."/>
            <person name="Villarma A."/>
            <person name="Bell M."/>
            <person name="Mcquiston J."/>
        </authorList>
    </citation>
    <scope>NUCLEOTIDE SEQUENCE</scope>
    <source>
        <strain evidence="1">B4955</strain>
    </source>
</reference>
<dbReference type="Proteomes" id="UP001189000">
    <property type="component" value="Unassembled WGS sequence"/>
</dbReference>
<organism evidence="1 2">
    <name type="scientific">Elizabethkingia anophelis</name>
    <dbReference type="NCBI Taxonomy" id="1117645"/>
    <lineage>
        <taxon>Bacteria</taxon>
        <taxon>Pseudomonadati</taxon>
        <taxon>Bacteroidota</taxon>
        <taxon>Flavobacteriia</taxon>
        <taxon>Flavobacteriales</taxon>
        <taxon>Weeksellaceae</taxon>
        <taxon>Elizabethkingia</taxon>
    </lineage>
</organism>
<evidence type="ECO:0000313" key="1">
    <source>
        <dbReference type="EMBL" id="MDV3664675.1"/>
    </source>
</evidence>
<dbReference type="EMBL" id="NWGY01000012">
    <property type="protein sequence ID" value="MDV3664675.1"/>
    <property type="molecule type" value="Genomic_DNA"/>
</dbReference>
<comment type="caution">
    <text evidence="1">The sequence shown here is derived from an EMBL/GenBank/DDBJ whole genome shotgun (WGS) entry which is preliminary data.</text>
</comment>
<accession>A0AAE4T6K9</accession>